<comment type="caution">
    <text evidence="3">The sequence shown here is derived from an EMBL/GenBank/DDBJ whole genome shotgun (WGS) entry which is preliminary data.</text>
</comment>
<keyword evidence="2" id="KW-0812">Transmembrane</keyword>
<name>A0A168EKZ6_CORFA</name>
<dbReference type="GeneID" id="30017126"/>
<keyword evidence="2" id="KW-1133">Transmembrane helix</keyword>
<dbReference type="OrthoDB" id="5394254at2759"/>
<feature type="transmembrane region" description="Helical" evidence="2">
    <location>
        <begin position="293"/>
        <end position="318"/>
    </location>
</feature>
<evidence type="ECO:0000313" key="4">
    <source>
        <dbReference type="Proteomes" id="UP000076744"/>
    </source>
</evidence>
<sequence>MARKSVKSEASTASPDPAAAPTPVKKVSKSKTSSSGSGSSTPAKSASKKNKDKDVAGTPAGTKTPKIPKTPKTPKTPKDKDAPVKQRRQSIKTPRASAEKQASGSTAPPLASLPPAAKLVAVEAVTLALLFAGRLALAAATGDELGGLRAAFPATPAELALLFGWRAAEVALAWVADLDLVDVGLLSFVAHAPALWLVATFYRVRPATALASALVDVVAPAAAFALARPRRSLKGPRLHDRELAAAPSLRLLVAALATCVYAAVVSLALRFALPRVLVLHFRGVPTVAPAYAASFASLLPTAAPFGLAAAGFLFAPYATAGPDGSERQFDPARATLGETLWWNAWGYTARGRVVIKRAALLTGVTAVGTGLTCALGVDGVSGVGAAAYAGVWALATGLTGLAVGLVGQE</sequence>
<accession>A0A168EKZ6</accession>
<dbReference type="AlphaFoldDB" id="A0A168EKZ6"/>
<evidence type="ECO:0000313" key="3">
    <source>
        <dbReference type="EMBL" id="OAA73933.1"/>
    </source>
</evidence>
<gene>
    <name evidence="3" type="ORF">ISF_00834</name>
</gene>
<protein>
    <submittedName>
        <fullName evidence="3">Uncharacterized protein</fullName>
    </submittedName>
</protein>
<feature type="transmembrane region" description="Helical" evidence="2">
    <location>
        <begin position="248"/>
        <end position="273"/>
    </location>
</feature>
<dbReference type="RefSeq" id="XP_018708891.1">
    <property type="nucleotide sequence ID" value="XM_018844441.1"/>
</dbReference>
<feature type="compositionally biased region" description="Low complexity" evidence="1">
    <location>
        <begin position="10"/>
        <end position="45"/>
    </location>
</feature>
<dbReference type="Proteomes" id="UP000076744">
    <property type="component" value="Unassembled WGS sequence"/>
</dbReference>
<feature type="transmembrane region" description="Helical" evidence="2">
    <location>
        <begin position="383"/>
        <end position="406"/>
    </location>
</feature>
<evidence type="ECO:0000256" key="2">
    <source>
        <dbReference type="SAM" id="Phobius"/>
    </source>
</evidence>
<keyword evidence="2" id="KW-0472">Membrane</keyword>
<feature type="compositionally biased region" description="Low complexity" evidence="1">
    <location>
        <begin position="57"/>
        <end position="67"/>
    </location>
</feature>
<feature type="region of interest" description="Disordered" evidence="1">
    <location>
        <begin position="1"/>
        <end position="110"/>
    </location>
</feature>
<evidence type="ECO:0000256" key="1">
    <source>
        <dbReference type="SAM" id="MobiDB-lite"/>
    </source>
</evidence>
<reference evidence="3 4" key="1">
    <citation type="journal article" date="2016" name="Genome Biol. Evol.">
        <title>Divergent and convergent evolution of fungal pathogenicity.</title>
        <authorList>
            <person name="Shang Y."/>
            <person name="Xiao G."/>
            <person name="Zheng P."/>
            <person name="Cen K."/>
            <person name="Zhan S."/>
            <person name="Wang C."/>
        </authorList>
    </citation>
    <scope>NUCLEOTIDE SEQUENCE [LARGE SCALE GENOMIC DNA]</scope>
    <source>
        <strain evidence="3 4">ARSEF 2679</strain>
    </source>
</reference>
<keyword evidence="4" id="KW-1185">Reference proteome</keyword>
<feature type="transmembrane region" description="Helical" evidence="2">
    <location>
        <begin position="358"/>
        <end position="377"/>
    </location>
</feature>
<proteinExistence type="predicted"/>
<dbReference type="EMBL" id="AZHB01000001">
    <property type="protein sequence ID" value="OAA73933.1"/>
    <property type="molecule type" value="Genomic_DNA"/>
</dbReference>
<organism evidence="3 4">
    <name type="scientific">Cordyceps fumosorosea (strain ARSEF 2679)</name>
    <name type="common">Isaria fumosorosea</name>
    <dbReference type="NCBI Taxonomy" id="1081104"/>
    <lineage>
        <taxon>Eukaryota</taxon>
        <taxon>Fungi</taxon>
        <taxon>Dikarya</taxon>
        <taxon>Ascomycota</taxon>
        <taxon>Pezizomycotina</taxon>
        <taxon>Sordariomycetes</taxon>
        <taxon>Hypocreomycetidae</taxon>
        <taxon>Hypocreales</taxon>
        <taxon>Cordycipitaceae</taxon>
        <taxon>Cordyceps</taxon>
    </lineage>
</organism>